<evidence type="ECO:0000256" key="6">
    <source>
        <dbReference type="ARBA" id="ARBA00023306"/>
    </source>
</evidence>
<dbReference type="HOGENOM" id="CLU_247822_0_0_1"/>
<feature type="region of interest" description="Disordered" evidence="7">
    <location>
        <begin position="986"/>
        <end position="1019"/>
    </location>
</feature>
<dbReference type="InterPro" id="IPR022031">
    <property type="entry name" value="Rif1_N"/>
</dbReference>
<evidence type="ECO:0000256" key="2">
    <source>
        <dbReference type="ARBA" id="ARBA00004574"/>
    </source>
</evidence>
<dbReference type="OrthoDB" id="5399929at2759"/>
<dbReference type="PANTHER" id="PTHR22928">
    <property type="entry name" value="TELOMERE-ASSOCIATED PROTEIN RIF1"/>
    <property type="match status" value="1"/>
</dbReference>
<protein>
    <recommendedName>
        <fullName evidence="8">Telomere-associated protein Rif1 N-terminal domain-containing protein</fullName>
    </recommendedName>
</protein>
<evidence type="ECO:0000313" key="9">
    <source>
        <dbReference type="EMBL" id="KEF63018.1"/>
    </source>
</evidence>
<dbReference type="STRING" id="1182545.A0A072PUI8"/>
<dbReference type="GO" id="GO:0140445">
    <property type="term" value="C:chromosome, telomeric repeat region"/>
    <property type="evidence" value="ECO:0007669"/>
    <property type="project" value="TreeGrafter"/>
</dbReference>
<feature type="region of interest" description="Disordered" evidence="7">
    <location>
        <begin position="941"/>
        <end position="963"/>
    </location>
</feature>
<gene>
    <name evidence="9" type="ORF">A1O9_00993</name>
</gene>
<feature type="region of interest" description="Disordered" evidence="7">
    <location>
        <begin position="1307"/>
        <end position="1339"/>
    </location>
</feature>
<comment type="caution">
    <text evidence="9">The sequence shown here is derived from an EMBL/GenBank/DDBJ whole genome shotgun (WGS) entry which is preliminary data.</text>
</comment>
<keyword evidence="5" id="KW-0539">Nucleus</keyword>
<feature type="compositionally biased region" description="Basic residues" evidence="7">
    <location>
        <begin position="1251"/>
        <end position="1273"/>
    </location>
</feature>
<evidence type="ECO:0000256" key="7">
    <source>
        <dbReference type="SAM" id="MobiDB-lite"/>
    </source>
</evidence>
<feature type="domain" description="Telomere-associated protein Rif1 N-terminal" evidence="8">
    <location>
        <begin position="126"/>
        <end position="497"/>
    </location>
</feature>
<keyword evidence="3" id="KW-0158">Chromosome</keyword>
<feature type="region of interest" description="Disordered" evidence="7">
    <location>
        <begin position="1181"/>
        <end position="1294"/>
    </location>
</feature>
<feature type="compositionally biased region" description="Polar residues" evidence="7">
    <location>
        <begin position="23"/>
        <end position="46"/>
    </location>
</feature>
<evidence type="ECO:0000259" key="8">
    <source>
        <dbReference type="Pfam" id="PF12231"/>
    </source>
</evidence>
<dbReference type="Proteomes" id="UP000027920">
    <property type="component" value="Unassembled WGS sequence"/>
</dbReference>
<evidence type="ECO:0000256" key="1">
    <source>
        <dbReference type="ARBA" id="ARBA00004123"/>
    </source>
</evidence>
<dbReference type="RefSeq" id="XP_013265608.1">
    <property type="nucleotide sequence ID" value="XM_013410154.1"/>
</dbReference>
<dbReference type="EMBL" id="AMGV01000001">
    <property type="protein sequence ID" value="KEF63018.1"/>
    <property type="molecule type" value="Genomic_DNA"/>
</dbReference>
<feature type="region of interest" description="Disordered" evidence="7">
    <location>
        <begin position="1064"/>
        <end position="1088"/>
    </location>
</feature>
<feature type="region of interest" description="Disordered" evidence="7">
    <location>
        <begin position="1"/>
        <end position="50"/>
    </location>
</feature>
<dbReference type="InterPro" id="IPR016024">
    <property type="entry name" value="ARM-type_fold"/>
</dbReference>
<feature type="compositionally biased region" description="Basic and acidic residues" evidence="7">
    <location>
        <begin position="945"/>
        <end position="961"/>
    </location>
</feature>
<dbReference type="GO" id="GO:0000723">
    <property type="term" value="P:telomere maintenance"/>
    <property type="evidence" value="ECO:0007669"/>
    <property type="project" value="TreeGrafter"/>
</dbReference>
<feature type="compositionally biased region" description="Low complexity" evidence="7">
    <location>
        <begin position="1274"/>
        <end position="1287"/>
    </location>
</feature>
<reference evidence="9 10" key="1">
    <citation type="submission" date="2013-03" db="EMBL/GenBank/DDBJ databases">
        <title>The Genome Sequence of Exophiala aquamarina CBS 119918.</title>
        <authorList>
            <consortium name="The Broad Institute Genomics Platform"/>
            <person name="Cuomo C."/>
            <person name="de Hoog S."/>
            <person name="Gorbushina A."/>
            <person name="Walker B."/>
            <person name="Young S.K."/>
            <person name="Zeng Q."/>
            <person name="Gargeya S."/>
            <person name="Fitzgerald M."/>
            <person name="Haas B."/>
            <person name="Abouelleil A."/>
            <person name="Allen A.W."/>
            <person name="Alvarado L."/>
            <person name="Arachchi H.M."/>
            <person name="Berlin A.M."/>
            <person name="Chapman S.B."/>
            <person name="Gainer-Dewar J."/>
            <person name="Goldberg J."/>
            <person name="Griggs A."/>
            <person name="Gujja S."/>
            <person name="Hansen M."/>
            <person name="Howarth C."/>
            <person name="Imamovic A."/>
            <person name="Ireland A."/>
            <person name="Larimer J."/>
            <person name="McCowan C."/>
            <person name="Murphy C."/>
            <person name="Pearson M."/>
            <person name="Poon T.W."/>
            <person name="Priest M."/>
            <person name="Roberts A."/>
            <person name="Saif S."/>
            <person name="Shea T."/>
            <person name="Sisk P."/>
            <person name="Sykes S."/>
            <person name="Wortman J."/>
            <person name="Nusbaum C."/>
            <person name="Birren B."/>
        </authorList>
    </citation>
    <scope>NUCLEOTIDE SEQUENCE [LARGE SCALE GENOMIC DNA]</scope>
    <source>
        <strain evidence="9 10">CBS 119918</strain>
    </source>
</reference>
<keyword evidence="6" id="KW-0131">Cell cycle</keyword>
<organism evidence="9 10">
    <name type="scientific">Exophiala aquamarina CBS 119918</name>
    <dbReference type="NCBI Taxonomy" id="1182545"/>
    <lineage>
        <taxon>Eukaryota</taxon>
        <taxon>Fungi</taxon>
        <taxon>Dikarya</taxon>
        <taxon>Ascomycota</taxon>
        <taxon>Pezizomycotina</taxon>
        <taxon>Eurotiomycetes</taxon>
        <taxon>Chaetothyriomycetidae</taxon>
        <taxon>Chaetothyriales</taxon>
        <taxon>Herpotrichiellaceae</taxon>
        <taxon>Exophiala</taxon>
    </lineage>
</organism>
<dbReference type="Pfam" id="PF12231">
    <property type="entry name" value="Rif1_N"/>
    <property type="match status" value="1"/>
</dbReference>
<feature type="compositionally biased region" description="Basic and acidic residues" evidence="7">
    <location>
        <begin position="986"/>
        <end position="995"/>
    </location>
</feature>
<evidence type="ECO:0000256" key="5">
    <source>
        <dbReference type="ARBA" id="ARBA00023242"/>
    </source>
</evidence>
<dbReference type="VEuPathDB" id="FungiDB:A1O9_00993"/>
<feature type="compositionally biased region" description="Basic and acidic residues" evidence="7">
    <location>
        <begin position="1214"/>
        <end position="1223"/>
    </location>
</feature>
<name>A0A072PUI8_9EURO</name>
<dbReference type="SUPFAM" id="SSF48371">
    <property type="entry name" value="ARM repeat"/>
    <property type="match status" value="1"/>
</dbReference>
<keyword evidence="10" id="KW-1185">Reference proteome</keyword>
<evidence type="ECO:0000313" key="10">
    <source>
        <dbReference type="Proteomes" id="UP000027920"/>
    </source>
</evidence>
<dbReference type="GO" id="GO:0005634">
    <property type="term" value="C:nucleus"/>
    <property type="evidence" value="ECO:0007669"/>
    <property type="project" value="UniProtKB-SubCell"/>
</dbReference>
<feature type="region of interest" description="Disordered" evidence="7">
    <location>
        <begin position="1157"/>
        <end position="1176"/>
    </location>
</feature>
<evidence type="ECO:0000256" key="4">
    <source>
        <dbReference type="ARBA" id="ARBA00022895"/>
    </source>
</evidence>
<sequence>MSILEGLPPSPPSTSSRRKPLFTKSSMNLTSTPESPASIQGSSSNGTRKRVEFSPWTNASDLIHASECPSTTSTVKPLPPSSECQASLKSILKTTQVNEEPLPTAKGQKEEGISMGAMMESIVQQLAGDERTISVDAYQTLAKVIRQYDDIPDEAVLKSKVTKILKYIRRDLLKPIDEIADTNLITQALKVLVIFVWNAEYSSFLTDEYRLFILDRSILVISEHTAPKSVIIHYLHLLATQDFRPVLLASHNRVLRLLDSLKALSEHIKGIGVTLERLLVYRKLLEQSKANMQGKANLWTEELLTGLINSCKEVRVKAIDFGVQVCSTFPASSSISHATRTVLERELEKEVSFGTAICRRLEKMIASKDDMVQVPQIWSTIVLLSNSTDTRIDNWVDLKNWLKVIQKCFNGSDSILRQQSNLAWNRLVYVARPHEASDTLLGMLAKPITIQLERQSGDKSMKGSRATAVGSYCTLLYYAFRPASTHKQYTRVWNEYIVKVMRSSFFEKNPANSDMACRVFIALLWNSSKGTKMWHEGRALQDSRMTGPDEIPSLDCKWVRAKCSAIVDMFQILLRYSSWGASGQSDKAYIAVAWIHFLRAIRDASSKEIKPSAETKHATGTILAFLARIWQDSVLDTGEIAVHTAAQIRQMTRSSVMELGHHMMLTALESSDQSIRLPFICSELSLAIFSELSQQQDHLEVRSHPSNHRIPVQSLLPQYAKCLNLMENMILEYVVQGDLHNLTEGMSEVDLVLLSSPNDLLLSTLTRLHKPLALILKDEAGILRRHSTMSESQRYENFGETIISVLGKLPPTNVEAMDDIFSSLFTSRSVTVVNHAITMWNATFGSQETTTLGPSLKQALLELQKFTDIDIPGMPLHLKDLDLCAVSSPPACVETLSSPSHYTGRQSLSPADVLAVHSPEFGSQPRADALIYLEEEQSVIPSRLGTERPSSRPRSRHDDSQLHFVPIESSPASIHEFESQYLTVHQKDVRDRQRSEPAVVFPDLRSSPRPQSKSQHHGDCEFARKAAALDECPSTPTLPNNQDQAGLEILASPTPRARHYTKHTMDIEVPSSPPSMHDNDSKGRTGLETLSSPLQGPVDHGHMVIEIGIPPSDALEQFDEEMDGMIGEVKEVRLASAEEGPADLINTVIELHESEATSASTNVQDGEIAHSATVPEEVIRTESLVGEETTSAVGHPRSDSDENDILSASQLSQDLDRHVHETVRSSPNPPAIEDELTTRPTNDYEQDRSLVKHNFRKRRASNQAKPARKRRTKSSSQLSSHSLGEESTASQQDLRDTIEVVSSPSAEVSIYDHPTPERQSGISAPIPTRRRGRGRPRKHLRANQFEPRRTSQVVEATMVPTPLIMKTEFDISDDVGVDKCLNEHTDNSEMMVVDVEEVPILDEPTLSRADAFTHSNEIQDHHSVAEASVVTAPCSMEEAPDNHARPGFLTTLQAALDQLKSTATADIDLRAVDDLCFQIRFQAQLLGQKE</sequence>
<dbReference type="PANTHER" id="PTHR22928:SF3">
    <property type="entry name" value="TELOMERE-ASSOCIATED PROTEIN RIF1"/>
    <property type="match status" value="1"/>
</dbReference>
<keyword evidence="4" id="KW-0779">Telomere</keyword>
<dbReference type="GeneID" id="25275942"/>
<evidence type="ECO:0000256" key="3">
    <source>
        <dbReference type="ARBA" id="ARBA00022454"/>
    </source>
</evidence>
<accession>A0A072PUI8</accession>
<comment type="subcellular location">
    <subcellularLocation>
        <location evidence="2">Chromosome</location>
        <location evidence="2">Telomere</location>
    </subcellularLocation>
    <subcellularLocation>
        <location evidence="1">Nucleus</location>
    </subcellularLocation>
</comment>
<proteinExistence type="predicted"/>
<feature type="compositionally biased region" description="Basic residues" evidence="7">
    <location>
        <begin position="1328"/>
        <end position="1339"/>
    </location>
</feature>